<dbReference type="PANTHER" id="PTHR28620">
    <property type="entry name" value="CENTROMERE PROTEIN V"/>
    <property type="match status" value="1"/>
</dbReference>
<gene>
    <name evidence="5" type="ORF">J7T54_000277</name>
</gene>
<dbReference type="GO" id="GO:0016846">
    <property type="term" value="F:carbon-sulfur lyase activity"/>
    <property type="evidence" value="ECO:0007669"/>
    <property type="project" value="InterPro"/>
</dbReference>
<comment type="caution">
    <text evidence="5">The sequence shown here is derived from an EMBL/GenBank/DDBJ whole genome shotgun (WGS) entry which is preliminary data.</text>
</comment>
<keyword evidence="6" id="KW-1185">Reference proteome</keyword>
<dbReference type="EMBL" id="JAGIXG020000039">
    <property type="protein sequence ID" value="KAI6779977.1"/>
    <property type="molecule type" value="Genomic_DNA"/>
</dbReference>
<dbReference type="Proteomes" id="UP001055219">
    <property type="component" value="Unassembled WGS sequence"/>
</dbReference>
<dbReference type="InterPro" id="IPR006913">
    <property type="entry name" value="CENP-V/GFA"/>
</dbReference>
<evidence type="ECO:0000256" key="3">
    <source>
        <dbReference type="ARBA" id="ARBA00022833"/>
    </source>
</evidence>
<dbReference type="InterPro" id="IPR011057">
    <property type="entry name" value="Mss4-like_sf"/>
</dbReference>
<protein>
    <recommendedName>
        <fullName evidence="4">CENP-V/GFA domain-containing protein</fullName>
    </recommendedName>
</protein>
<sequence>MATENTTSETLRRYPLKGSCHCGTIKYILHLKLPHKAHLDPRPRQRIYRCNCNICHKAGFLHARPDSAPDDFLLLSPLDPMKELGDYQCDAKQLHFFFCKTCGVRCFTFMGQGEVVDADLDALGVGEETVKAWRPNLKGWTEGKRDHGCYLSVNAHTLEPNQPGFDLREWVEKKWVCYVDYLKAGTDEEMSFPRYERPFEGGTY</sequence>
<evidence type="ECO:0000313" key="6">
    <source>
        <dbReference type="Proteomes" id="UP001055219"/>
    </source>
</evidence>
<evidence type="ECO:0000256" key="2">
    <source>
        <dbReference type="ARBA" id="ARBA00022723"/>
    </source>
</evidence>
<keyword evidence="2" id="KW-0479">Metal-binding</keyword>
<dbReference type="PROSITE" id="PS51891">
    <property type="entry name" value="CENP_V_GFA"/>
    <property type="match status" value="1"/>
</dbReference>
<keyword evidence="3" id="KW-0862">Zinc</keyword>
<name>A0A9Q0BC50_9HYPO</name>
<feature type="domain" description="CENP-V/GFA" evidence="4">
    <location>
        <begin position="16"/>
        <end position="141"/>
    </location>
</feature>
<accession>A0A9Q0BC50</accession>
<dbReference type="AlphaFoldDB" id="A0A9Q0BC50"/>
<reference evidence="5" key="2">
    <citation type="submission" date="2022-07" db="EMBL/GenBank/DDBJ databases">
        <authorList>
            <person name="Goncalves M.F.M."/>
            <person name="Hilario S."/>
            <person name="Van De Peer Y."/>
            <person name="Esteves A.C."/>
            <person name="Alves A."/>
        </authorList>
    </citation>
    <scope>NUCLEOTIDE SEQUENCE</scope>
    <source>
        <strain evidence="5">MUM 19.33</strain>
    </source>
</reference>
<dbReference type="InterPro" id="IPR052355">
    <property type="entry name" value="CENP-V-like"/>
</dbReference>
<evidence type="ECO:0000313" key="5">
    <source>
        <dbReference type="EMBL" id="KAI6779977.1"/>
    </source>
</evidence>
<proteinExistence type="inferred from homology"/>
<evidence type="ECO:0000259" key="4">
    <source>
        <dbReference type="PROSITE" id="PS51891"/>
    </source>
</evidence>
<dbReference type="Gene3D" id="2.170.150.70">
    <property type="match status" value="1"/>
</dbReference>
<dbReference type="OrthoDB" id="3930719at2759"/>
<dbReference type="RefSeq" id="XP_051360833.1">
    <property type="nucleotide sequence ID" value="XM_051508085.1"/>
</dbReference>
<comment type="similarity">
    <text evidence="1">Belongs to the Gfa family.</text>
</comment>
<dbReference type="GeneID" id="75826798"/>
<evidence type="ECO:0000256" key="1">
    <source>
        <dbReference type="ARBA" id="ARBA00005495"/>
    </source>
</evidence>
<organism evidence="5 6">
    <name type="scientific">Emericellopsis cladophorae</name>
    <dbReference type="NCBI Taxonomy" id="2686198"/>
    <lineage>
        <taxon>Eukaryota</taxon>
        <taxon>Fungi</taxon>
        <taxon>Dikarya</taxon>
        <taxon>Ascomycota</taxon>
        <taxon>Pezizomycotina</taxon>
        <taxon>Sordariomycetes</taxon>
        <taxon>Hypocreomycetidae</taxon>
        <taxon>Hypocreales</taxon>
        <taxon>Bionectriaceae</taxon>
        <taxon>Emericellopsis</taxon>
    </lineage>
</organism>
<reference evidence="5" key="1">
    <citation type="journal article" date="2021" name="J Fungi (Basel)">
        <title>Genomic and Metabolomic Analyses of the Marine Fungus Emericellopsis cladophorae: Insights into Saltwater Adaptability Mechanisms and Its Biosynthetic Potential.</title>
        <authorList>
            <person name="Goncalves M.F.M."/>
            <person name="Hilario S."/>
            <person name="Van de Peer Y."/>
            <person name="Esteves A.C."/>
            <person name="Alves A."/>
        </authorList>
    </citation>
    <scope>NUCLEOTIDE SEQUENCE</scope>
    <source>
        <strain evidence="5">MUM 19.33</strain>
    </source>
</reference>
<dbReference type="GO" id="GO:0046872">
    <property type="term" value="F:metal ion binding"/>
    <property type="evidence" value="ECO:0007669"/>
    <property type="project" value="UniProtKB-KW"/>
</dbReference>
<dbReference type="SUPFAM" id="SSF51316">
    <property type="entry name" value="Mss4-like"/>
    <property type="match status" value="1"/>
</dbReference>
<dbReference type="PANTHER" id="PTHR28620:SF1">
    <property type="entry name" value="CENP-V_GFA DOMAIN-CONTAINING PROTEIN"/>
    <property type="match status" value="1"/>
</dbReference>